<dbReference type="VEuPathDB" id="PiroplasmaDB:BMR1_02g03975"/>
<dbReference type="GO" id="GO:0003676">
    <property type="term" value="F:nucleic acid binding"/>
    <property type="evidence" value="ECO:0007669"/>
    <property type="project" value="InterPro"/>
</dbReference>
<dbReference type="Proteomes" id="UP000002899">
    <property type="component" value="Chromosome II"/>
</dbReference>
<protein>
    <submittedName>
        <fullName evidence="6">ERF1 methyltransferase catalytic subunit MTQ2</fullName>
        <ecNumber evidence="6">2.1.1.-</ecNumber>
    </submittedName>
</protein>
<dbReference type="OrthoDB" id="406152at2759"/>
<evidence type="ECO:0000256" key="4">
    <source>
        <dbReference type="ARBA" id="ARBA00022691"/>
    </source>
</evidence>
<evidence type="ECO:0000313" key="7">
    <source>
        <dbReference type="Proteomes" id="UP000002899"/>
    </source>
</evidence>
<dbReference type="InterPro" id="IPR002052">
    <property type="entry name" value="DNA_methylase_N6_adenine_CS"/>
</dbReference>
<evidence type="ECO:0000313" key="6">
    <source>
        <dbReference type="EMBL" id="SJK86157.1"/>
    </source>
</evidence>
<reference evidence="6 7" key="3">
    <citation type="journal article" date="2016" name="Sci. Rep.">
        <title>Genome-wide diversity and gene expression profiling of Babesia microti isolates identify polymorphic genes that mediate host-pathogen interactions.</title>
        <authorList>
            <person name="Silva J.C."/>
            <person name="Cornillot E."/>
            <person name="McCracken C."/>
            <person name="Usmani-Brown S."/>
            <person name="Dwivedi A."/>
            <person name="Ifeonu O.O."/>
            <person name="Crabtree J."/>
            <person name="Gotia H.T."/>
            <person name="Virji A.Z."/>
            <person name="Reynes C."/>
            <person name="Colinge J."/>
            <person name="Kumar V."/>
            <person name="Lawres L."/>
            <person name="Pazzi J.E."/>
            <person name="Pablo J.V."/>
            <person name="Hung C."/>
            <person name="Brancato J."/>
            <person name="Kumari P."/>
            <person name="Orvis J."/>
            <person name="Tretina K."/>
            <person name="Chibucos M."/>
            <person name="Ott S."/>
            <person name="Sadzewicz L."/>
            <person name="Sengamalay N."/>
            <person name="Shetty A.C."/>
            <person name="Su Q."/>
            <person name="Tallon L."/>
            <person name="Fraser C.M."/>
            <person name="Frutos R."/>
            <person name="Molina D.M."/>
            <person name="Krause P.J."/>
            <person name="Ben Mamoun C."/>
        </authorList>
    </citation>
    <scope>NUCLEOTIDE SEQUENCE [LARGE SCALE GENOMIC DNA]</scope>
    <source>
        <strain evidence="6 7">RI</strain>
    </source>
</reference>
<dbReference type="InterPro" id="IPR029063">
    <property type="entry name" value="SAM-dependent_MTases_sf"/>
</dbReference>
<dbReference type="PROSITE" id="PS00092">
    <property type="entry name" value="N6_MTASE"/>
    <property type="match status" value="1"/>
</dbReference>
<evidence type="ECO:0000256" key="2">
    <source>
        <dbReference type="ARBA" id="ARBA00022603"/>
    </source>
</evidence>
<gene>
    <name evidence="6" type="ORF">BMR1_02g03975</name>
</gene>
<dbReference type="PANTHER" id="PTHR45875:SF1">
    <property type="entry name" value="METHYLTRANSFERASE N6AMT1"/>
    <property type="match status" value="1"/>
</dbReference>
<proteinExistence type="inferred from homology"/>
<dbReference type="GeneID" id="24424576"/>
<dbReference type="Pfam" id="PF05175">
    <property type="entry name" value="MTS"/>
    <property type="match status" value="1"/>
</dbReference>
<name>A0A1R4AAZ4_BABMR</name>
<feature type="domain" description="Methyltransferase small" evidence="5">
    <location>
        <begin position="42"/>
        <end position="121"/>
    </location>
</feature>
<dbReference type="GO" id="GO:0008276">
    <property type="term" value="F:protein methyltransferase activity"/>
    <property type="evidence" value="ECO:0007669"/>
    <property type="project" value="TreeGrafter"/>
</dbReference>
<dbReference type="RefSeq" id="XP_021338350.1">
    <property type="nucleotide sequence ID" value="XM_021481745.1"/>
</dbReference>
<accession>A0A1R4AAZ4</accession>
<evidence type="ECO:0000259" key="5">
    <source>
        <dbReference type="Pfam" id="PF05175"/>
    </source>
</evidence>
<dbReference type="InterPro" id="IPR007848">
    <property type="entry name" value="Small_mtfrase_dom"/>
</dbReference>
<keyword evidence="4" id="KW-0949">S-adenosyl-L-methionine</keyword>
<sequence>MNVLPDYILLDNNVYPPASDTFALSDAISSDLETIIAVNPTLILEVGCGSGYISTSLAMALIKHGIHTFILNSDLNPYATLMSLDTAKLNNTNAYTDGVRGSLVEWTNSEFDVMIFNPPYIPCQQFDHICSSIKCCNYDDCGKKLIELSYNGGPDGNVTINKFLSTSLNNLSPTGLIYLLLEKQNNPGAIIKELELMGYIVKILLTRYCYNEVYTIIRICKY</sequence>
<dbReference type="InterPro" id="IPR052190">
    <property type="entry name" value="Euk-Arch_PrmC-MTase"/>
</dbReference>
<reference evidence="6 7" key="2">
    <citation type="journal article" date="2013" name="PLoS ONE">
        <title>Whole genome mapping and re-organization of the nuclear and mitochondrial genomes of Babesia microti isolates.</title>
        <authorList>
            <person name="Cornillot E."/>
            <person name="Dassouli A."/>
            <person name="Garg A."/>
            <person name="Pachikara N."/>
            <person name="Randazzo S."/>
            <person name="Depoix D."/>
            <person name="Carcy B."/>
            <person name="Delbecq S."/>
            <person name="Frutos R."/>
            <person name="Silva J.C."/>
            <person name="Sutton R."/>
            <person name="Krause P.J."/>
            <person name="Mamoun C.B."/>
        </authorList>
    </citation>
    <scope>NUCLEOTIDE SEQUENCE [LARGE SCALE GENOMIC DNA]</scope>
    <source>
        <strain evidence="6 7">RI</strain>
    </source>
</reference>
<dbReference type="GO" id="GO:0032259">
    <property type="term" value="P:methylation"/>
    <property type="evidence" value="ECO:0007669"/>
    <property type="project" value="UniProtKB-KW"/>
</dbReference>
<keyword evidence="2 6" id="KW-0489">Methyltransferase</keyword>
<evidence type="ECO:0000256" key="1">
    <source>
        <dbReference type="ARBA" id="ARBA00006149"/>
    </source>
</evidence>
<dbReference type="SUPFAM" id="SSF53335">
    <property type="entry name" value="S-adenosyl-L-methionine-dependent methyltransferases"/>
    <property type="match status" value="1"/>
</dbReference>
<dbReference type="AlphaFoldDB" id="A0A1R4AAZ4"/>
<dbReference type="CDD" id="cd02440">
    <property type="entry name" value="AdoMet_MTases"/>
    <property type="match status" value="1"/>
</dbReference>
<evidence type="ECO:0000256" key="3">
    <source>
        <dbReference type="ARBA" id="ARBA00022679"/>
    </source>
</evidence>
<keyword evidence="3 6" id="KW-0808">Transferase</keyword>
<organism evidence="6 7">
    <name type="scientific">Babesia microti (strain RI)</name>
    <dbReference type="NCBI Taxonomy" id="1133968"/>
    <lineage>
        <taxon>Eukaryota</taxon>
        <taxon>Sar</taxon>
        <taxon>Alveolata</taxon>
        <taxon>Apicomplexa</taxon>
        <taxon>Aconoidasida</taxon>
        <taxon>Piroplasmida</taxon>
        <taxon>Babesiidae</taxon>
        <taxon>Babesia</taxon>
    </lineage>
</organism>
<dbReference type="PANTHER" id="PTHR45875">
    <property type="entry name" value="METHYLTRANSFERASE N6AMT1"/>
    <property type="match status" value="1"/>
</dbReference>
<dbReference type="EC" id="2.1.1.-" evidence="6"/>
<reference evidence="6 7" key="1">
    <citation type="journal article" date="2012" name="Nucleic Acids Res.">
        <title>Sequencing of the smallest Apicomplexan genome from the human pathogen Babesia microti.</title>
        <authorList>
            <person name="Cornillot E."/>
            <person name="Hadj-Kaddour K."/>
            <person name="Dassouli A."/>
            <person name="Noel B."/>
            <person name="Ranwez V."/>
            <person name="Vacherie B."/>
            <person name="Augagneur Y."/>
            <person name="Bres V."/>
            <person name="Duclos A."/>
            <person name="Randazzo S."/>
            <person name="Carcy B."/>
            <person name="Debierre-Grockiego F."/>
            <person name="Delbecq S."/>
            <person name="Moubri-Menage K."/>
            <person name="Shams-Eldin H."/>
            <person name="Usmani-Brown S."/>
            <person name="Bringaud F."/>
            <person name="Wincker P."/>
            <person name="Vivares C.P."/>
            <person name="Schwarz R.T."/>
            <person name="Schetters T.P."/>
            <person name="Krause P.J."/>
            <person name="Gorenflot A."/>
            <person name="Berry V."/>
            <person name="Barbe V."/>
            <person name="Ben Mamoun C."/>
        </authorList>
    </citation>
    <scope>NUCLEOTIDE SEQUENCE [LARGE SCALE GENOMIC DNA]</scope>
    <source>
        <strain evidence="6 7">RI</strain>
    </source>
</reference>
<dbReference type="GO" id="GO:0008757">
    <property type="term" value="F:S-adenosylmethionine-dependent methyltransferase activity"/>
    <property type="evidence" value="ECO:0007669"/>
    <property type="project" value="TreeGrafter"/>
</dbReference>
<dbReference type="GO" id="GO:0035657">
    <property type="term" value="C:eRF1 methyltransferase complex"/>
    <property type="evidence" value="ECO:0007669"/>
    <property type="project" value="TreeGrafter"/>
</dbReference>
<dbReference type="Gene3D" id="3.40.50.150">
    <property type="entry name" value="Vaccinia Virus protein VP39"/>
    <property type="match status" value="1"/>
</dbReference>
<keyword evidence="7" id="KW-1185">Reference proteome</keyword>
<dbReference type="EMBL" id="FO082872">
    <property type="protein sequence ID" value="SJK86157.1"/>
    <property type="molecule type" value="Genomic_DNA"/>
</dbReference>
<comment type="similarity">
    <text evidence="1">Belongs to the eukaryotic/archaeal PrmC-related family.</text>
</comment>
<dbReference type="KEGG" id="bmic:BMR1_02g03975"/>